<dbReference type="EC" id="2.7.13.3" evidence="2"/>
<dbReference type="Gene3D" id="1.10.287.130">
    <property type="match status" value="1"/>
</dbReference>
<evidence type="ECO:0000256" key="5">
    <source>
        <dbReference type="SAM" id="MobiDB-lite"/>
    </source>
</evidence>
<name>A0A8S0S5R6_OLEEU</name>
<keyword evidence="6" id="KW-0472">Membrane</keyword>
<evidence type="ECO:0000256" key="4">
    <source>
        <dbReference type="PROSITE-ProRule" id="PRU00169"/>
    </source>
</evidence>
<protein>
    <recommendedName>
        <fullName evidence="2">histidine kinase</fullName>
        <ecNumber evidence="2">2.7.13.3</ecNumber>
    </recommendedName>
</protein>
<comment type="caution">
    <text evidence="9">The sequence shown here is derived from an EMBL/GenBank/DDBJ whole genome shotgun (WGS) entry which is preliminary data.</text>
</comment>
<dbReference type="Pfam" id="PF00512">
    <property type="entry name" value="HisKA"/>
    <property type="match status" value="1"/>
</dbReference>
<dbReference type="SMART" id="SM00448">
    <property type="entry name" value="REC"/>
    <property type="match status" value="1"/>
</dbReference>
<evidence type="ECO:0000313" key="10">
    <source>
        <dbReference type="Proteomes" id="UP000594638"/>
    </source>
</evidence>
<dbReference type="InterPro" id="IPR003661">
    <property type="entry name" value="HisK_dim/P_dom"/>
</dbReference>
<dbReference type="Pfam" id="PF02518">
    <property type="entry name" value="HATPase_c"/>
    <property type="match status" value="1"/>
</dbReference>
<dbReference type="PROSITE" id="PS50109">
    <property type="entry name" value="HIS_KIN"/>
    <property type="match status" value="1"/>
</dbReference>
<evidence type="ECO:0000256" key="2">
    <source>
        <dbReference type="ARBA" id="ARBA00012438"/>
    </source>
</evidence>
<comment type="catalytic activity">
    <reaction evidence="1">
        <text>ATP + protein L-histidine = ADP + protein N-phospho-L-histidine.</text>
        <dbReference type="EC" id="2.7.13.3"/>
    </reaction>
</comment>
<feature type="modified residue" description="4-aspartylphosphate" evidence="4">
    <location>
        <position position="1095"/>
    </location>
</feature>
<dbReference type="InterPro" id="IPR001789">
    <property type="entry name" value="Sig_transdc_resp-reg_receiver"/>
</dbReference>
<dbReference type="SUPFAM" id="SSF52172">
    <property type="entry name" value="CheY-like"/>
    <property type="match status" value="1"/>
</dbReference>
<dbReference type="OrthoDB" id="60033at2759"/>
<dbReference type="InterPro" id="IPR003594">
    <property type="entry name" value="HATPase_dom"/>
</dbReference>
<dbReference type="InterPro" id="IPR050956">
    <property type="entry name" value="2C_system_His_kinase"/>
</dbReference>
<feature type="transmembrane region" description="Helical" evidence="6">
    <location>
        <begin position="346"/>
        <end position="368"/>
    </location>
</feature>
<evidence type="ECO:0000259" key="8">
    <source>
        <dbReference type="PROSITE" id="PS50110"/>
    </source>
</evidence>
<feature type="domain" description="Response regulatory" evidence="8">
    <location>
        <begin position="1032"/>
        <end position="1164"/>
    </location>
</feature>
<dbReference type="CDD" id="cd17546">
    <property type="entry name" value="REC_hyHK_CKI1_RcsC-like"/>
    <property type="match status" value="1"/>
</dbReference>
<dbReference type="SMART" id="SM00388">
    <property type="entry name" value="HisKA"/>
    <property type="match status" value="1"/>
</dbReference>
<gene>
    <name evidence="9" type="ORF">OLEA9_A061913</name>
</gene>
<dbReference type="SUPFAM" id="SSF47384">
    <property type="entry name" value="Homodimeric domain of signal transducing histidine kinase"/>
    <property type="match status" value="1"/>
</dbReference>
<dbReference type="InterPro" id="IPR036890">
    <property type="entry name" value="HATPase_C_sf"/>
</dbReference>
<dbReference type="Pfam" id="PF00072">
    <property type="entry name" value="Response_reg"/>
    <property type="match status" value="1"/>
</dbReference>
<reference evidence="9 10" key="1">
    <citation type="submission" date="2019-12" db="EMBL/GenBank/DDBJ databases">
        <authorList>
            <person name="Alioto T."/>
            <person name="Alioto T."/>
            <person name="Gomez Garrido J."/>
        </authorList>
    </citation>
    <scope>NUCLEOTIDE SEQUENCE [LARGE SCALE GENOMIC DNA]</scope>
</reference>
<feature type="transmembrane region" description="Helical" evidence="6">
    <location>
        <begin position="12"/>
        <end position="35"/>
    </location>
</feature>
<dbReference type="Gene3D" id="3.30.565.10">
    <property type="entry name" value="Histidine kinase-like ATPase, C-terminal domain"/>
    <property type="match status" value="1"/>
</dbReference>
<keyword evidence="3 4" id="KW-0597">Phosphoprotein</keyword>
<organism evidence="9 10">
    <name type="scientific">Olea europaea subsp. europaea</name>
    <dbReference type="NCBI Taxonomy" id="158383"/>
    <lineage>
        <taxon>Eukaryota</taxon>
        <taxon>Viridiplantae</taxon>
        <taxon>Streptophyta</taxon>
        <taxon>Embryophyta</taxon>
        <taxon>Tracheophyta</taxon>
        <taxon>Spermatophyta</taxon>
        <taxon>Magnoliopsida</taxon>
        <taxon>eudicotyledons</taxon>
        <taxon>Gunneridae</taxon>
        <taxon>Pentapetalae</taxon>
        <taxon>asterids</taxon>
        <taxon>lamiids</taxon>
        <taxon>Lamiales</taxon>
        <taxon>Oleaceae</taxon>
        <taxon>Oleeae</taxon>
        <taxon>Olea</taxon>
    </lineage>
</organism>
<evidence type="ECO:0000313" key="9">
    <source>
        <dbReference type="EMBL" id="CAA2987537.1"/>
    </source>
</evidence>
<evidence type="ECO:0000256" key="1">
    <source>
        <dbReference type="ARBA" id="ARBA00000085"/>
    </source>
</evidence>
<feature type="domain" description="Histidine kinase" evidence="7">
    <location>
        <begin position="406"/>
        <end position="673"/>
    </location>
</feature>
<dbReference type="InterPro" id="IPR036097">
    <property type="entry name" value="HisK_dim/P_sf"/>
</dbReference>
<accession>A0A8S0S5R6</accession>
<evidence type="ECO:0000256" key="6">
    <source>
        <dbReference type="SAM" id="Phobius"/>
    </source>
</evidence>
<dbReference type="PROSITE" id="PS50110">
    <property type="entry name" value="RESPONSE_REGULATORY"/>
    <property type="match status" value="1"/>
</dbReference>
<dbReference type="InterPro" id="IPR005467">
    <property type="entry name" value="His_kinase_dom"/>
</dbReference>
<dbReference type="InterPro" id="IPR011006">
    <property type="entry name" value="CheY-like_superfamily"/>
</dbReference>
<dbReference type="SUPFAM" id="SSF55874">
    <property type="entry name" value="ATPase domain of HSP90 chaperone/DNA topoisomerase II/histidine kinase"/>
    <property type="match status" value="1"/>
</dbReference>
<dbReference type="AlphaFoldDB" id="A0A8S0S5R6"/>
<feature type="region of interest" description="Disordered" evidence="5">
    <location>
        <begin position="933"/>
        <end position="953"/>
    </location>
</feature>
<dbReference type="PRINTS" id="PR00344">
    <property type="entry name" value="BCTRLSENSOR"/>
</dbReference>
<dbReference type="Proteomes" id="UP000594638">
    <property type="component" value="Unassembled WGS sequence"/>
</dbReference>
<keyword evidence="9" id="KW-0808">Transferase</keyword>
<dbReference type="Gramene" id="OE9A061913T1">
    <property type="protein sequence ID" value="OE9A061913C1"/>
    <property type="gene ID" value="OE9A061913"/>
</dbReference>
<keyword evidence="6" id="KW-1133">Transmembrane helix</keyword>
<keyword evidence="6" id="KW-0812">Transmembrane</keyword>
<keyword evidence="10" id="KW-1185">Reference proteome</keyword>
<keyword evidence="9" id="KW-0418">Kinase</keyword>
<sequence length="1164" mass="129148">MKIRNSFAVLRPVCLFIVPILMVVLLPGLIIPFWIRITMIKNEVNLISYNISQQLLSALIENTASLFDSINASSVNLARSLSSSLEQDELQFSKIESEVASTLFLALSTIPHLSQISFISLNGLFFGYYTRGDKLFAIFSNSTFSSTGNDTTKYSWYTQAASRETGKLYGESIKLPPFDVINSSWYHEALNGTNGYASIGSQWEISQDSLFLSTTGMNGKGVVSLGFSMKSLINFFIEITFYNGSLYLGTKDGNVLTGGIPKTRMILNENQVSFQLLSPNGDEVGTVGNVKCRADDDTFRTSTLSIWKKKYVVNCSPVEIAGVKLVYVLALPENSVAVVIHKNIKFAFVLLMLIFVDMVIIIFTSVSLNVRAAIREMELCIALIRQKESTEQAERKNVNKSLAFASASHDVRASLAGLTGLIEICNYQVVPGSELQTNLTLVEACAKDLLGILNSILDASKIEAGKTQLEEEEFNLEQLLEDVVDLYYPAGMKKGIDVVLDTNDISVTKNFSRVRGDRGRLKQILCNLLSNAVKYTSNGHVTVRAWARKPSFENEILASNRNNWMSSLSCLFSLIDKLHSQSGVVNTIQQDPNCMEYIFEVNDTGRGIPKEKQKSVFENYIQVKETALGQEGTGLGLGIVQSLVRLMGGEIRIVDKETGERGTCFRFNAFLSACTEAGMSSNAQDDNIEVQVGSISSDSYQYLGSINQINSPKAEVSQVVIFIQSTERSRVIQKFMARQGIKTYAVKHHEQLSETLKRIKQKLNFSHQNSLGKFDIDSLRASSTRSKDVPFSSLDGTNNILPFQRQDSTISFSSFVLIVIDTGAGPFRDISRAVAEFRRDLSNNCCSRVVWLDKPGTNCINFHGLDKDKLPEMDLIISKPLHGSRLKQTIGLLPEFGGTIKGMALRRGENPYNSDKFLPEYSTSPAANKTHIRQIPEKSSSENTPSQNGEELYVPRKLYLGPRLPVELARRRGDNTYTAKNILPRQIHHESRTSATVDMSQNRAMTDKLSRECLPLQKGEDMSSKKLLTGKKILVADDDPIGRKIATTFASQLGANTFSCVNGEQALEAVYKGLMDPHITGASKISLPFDYILMDCEMPLMDGIEATRRIREVEGNYGVHTQIIALTAHERGEVEINKMVEAGVDAFLTKPLNKENLLRLLFSP</sequence>
<dbReference type="InterPro" id="IPR004358">
    <property type="entry name" value="Sig_transdc_His_kin-like_C"/>
</dbReference>
<dbReference type="SMART" id="SM00387">
    <property type="entry name" value="HATPase_c"/>
    <property type="match status" value="1"/>
</dbReference>
<proteinExistence type="predicted"/>
<dbReference type="GO" id="GO:0000155">
    <property type="term" value="F:phosphorelay sensor kinase activity"/>
    <property type="evidence" value="ECO:0007669"/>
    <property type="project" value="InterPro"/>
</dbReference>
<evidence type="ECO:0000259" key="7">
    <source>
        <dbReference type="PROSITE" id="PS50109"/>
    </source>
</evidence>
<dbReference type="EMBL" id="CACTIH010003930">
    <property type="protein sequence ID" value="CAA2987537.1"/>
    <property type="molecule type" value="Genomic_DNA"/>
</dbReference>
<dbReference type="Gene3D" id="3.40.50.2300">
    <property type="match status" value="1"/>
</dbReference>
<dbReference type="PANTHER" id="PTHR43719">
    <property type="entry name" value="TWO-COMPONENT HISTIDINE KINASE"/>
    <property type="match status" value="1"/>
</dbReference>
<evidence type="ECO:0000256" key="3">
    <source>
        <dbReference type="ARBA" id="ARBA00022553"/>
    </source>
</evidence>
<dbReference type="PANTHER" id="PTHR43719:SF75">
    <property type="entry name" value="HISTIDINE KINASE CKI1"/>
    <property type="match status" value="1"/>
</dbReference>